<dbReference type="GO" id="GO:0004386">
    <property type="term" value="F:helicase activity"/>
    <property type="evidence" value="ECO:0007669"/>
    <property type="project" value="UniProtKB-KW"/>
</dbReference>
<proteinExistence type="predicted"/>
<keyword evidence="4 5" id="KW-0067">ATP-binding</keyword>
<keyword evidence="8" id="KW-1185">Reference proteome</keyword>
<keyword evidence="1 5" id="KW-0547">Nucleotide-binding</keyword>
<evidence type="ECO:0000313" key="7">
    <source>
        <dbReference type="EMBL" id="WUQ83031.1"/>
    </source>
</evidence>
<evidence type="ECO:0000313" key="8">
    <source>
        <dbReference type="Proteomes" id="UP001432222"/>
    </source>
</evidence>
<dbReference type="PANTHER" id="PTHR11070">
    <property type="entry name" value="UVRD / RECB / PCRA DNA HELICASE FAMILY MEMBER"/>
    <property type="match status" value="1"/>
</dbReference>
<evidence type="ECO:0000256" key="2">
    <source>
        <dbReference type="ARBA" id="ARBA00022801"/>
    </source>
</evidence>
<dbReference type="InterPro" id="IPR027417">
    <property type="entry name" value="P-loop_NTPase"/>
</dbReference>
<accession>A0ABZ1TWL9</accession>
<dbReference type="EMBL" id="CP108110">
    <property type="protein sequence ID" value="WUQ83031.1"/>
    <property type="molecule type" value="Genomic_DNA"/>
</dbReference>
<gene>
    <name evidence="7" type="ORF">OHA16_08620</name>
</gene>
<dbReference type="Gene3D" id="3.40.50.300">
    <property type="entry name" value="P-loop containing nucleotide triphosphate hydrolases"/>
    <property type="match status" value="2"/>
</dbReference>
<feature type="binding site" evidence="5">
    <location>
        <begin position="24"/>
        <end position="31"/>
    </location>
    <ligand>
        <name>ATP</name>
        <dbReference type="ChEBI" id="CHEBI:30616"/>
    </ligand>
</feature>
<sequence length="580" mass="63429">MTPELTEDQRTLVEEVAESAFVTACPGAGKTRAVVARYLRRVDEEPRKGIALVSFTNAAVEEVRNRCVDRQDAMKAPHFVGTFDGFIARYLVAPLYRAVFEVSPRLVQSWNDIGLSSFRLPVKARVPDVELSWFDYDASGRAELRPERIPRKAGPELKGLLTGTRRAEAEHRAGAIHQGLLRVGTLTCDTSRRLARAWTEDPTMRAVIQPLIANRFAEIIVDEAQDCGEDELAILQFLLECGIQVLMLGDLDQSIYEFRRAVPERVKEFGAGLPQQLSLSDNFRSTPAICAINSSLRVSGQPDRASGRHAGSAVPIHVLGYRRTEDIAPQVLAVAVENGFSIGQTIILSHGGADALRAVGAAAADVVGSNRVAAVVDAGHKLRTGSDGNARIAALERVERYLIEAVAGSSLAELSLDAVLDANGIERRWLRDTAIRLCQSLEPWDKTASGFSAELRSRVVQLDWPPQLAVNCSHFRAPTTDAWEELLKAEAASGLLSSTIHGVKGQEFPAVALTLPARMRKDTTGRTVLDDWEFGFQTEARRVLYVGASRAQALLMLVVPAVQTERVTKLLSRDAVPYQV</sequence>
<evidence type="ECO:0000256" key="1">
    <source>
        <dbReference type="ARBA" id="ARBA00022741"/>
    </source>
</evidence>
<dbReference type="SUPFAM" id="SSF52540">
    <property type="entry name" value="P-loop containing nucleoside triphosphate hydrolases"/>
    <property type="match status" value="1"/>
</dbReference>
<dbReference type="Pfam" id="PF00580">
    <property type="entry name" value="UvrD-helicase"/>
    <property type="match status" value="2"/>
</dbReference>
<organism evidence="7 8">
    <name type="scientific">Kitasatospora purpeofusca</name>
    <dbReference type="NCBI Taxonomy" id="67352"/>
    <lineage>
        <taxon>Bacteria</taxon>
        <taxon>Bacillati</taxon>
        <taxon>Actinomycetota</taxon>
        <taxon>Actinomycetes</taxon>
        <taxon>Kitasatosporales</taxon>
        <taxon>Streptomycetaceae</taxon>
        <taxon>Kitasatospora</taxon>
    </lineage>
</organism>
<dbReference type="InterPro" id="IPR000212">
    <property type="entry name" value="DNA_helicase_UvrD/REP"/>
</dbReference>
<keyword evidence="3 5" id="KW-0347">Helicase</keyword>
<name>A0ABZ1TWL9_9ACTN</name>
<dbReference type="InterPro" id="IPR014016">
    <property type="entry name" value="UvrD-like_ATP-bd"/>
</dbReference>
<dbReference type="PROSITE" id="PS51198">
    <property type="entry name" value="UVRD_HELICASE_ATP_BIND"/>
    <property type="match status" value="1"/>
</dbReference>
<protein>
    <submittedName>
        <fullName evidence="7">ATP-dependent helicase</fullName>
    </submittedName>
</protein>
<dbReference type="RefSeq" id="WP_328954067.1">
    <property type="nucleotide sequence ID" value="NZ_CP108110.1"/>
</dbReference>
<keyword evidence="2 5" id="KW-0378">Hydrolase</keyword>
<evidence type="ECO:0000256" key="4">
    <source>
        <dbReference type="ARBA" id="ARBA00022840"/>
    </source>
</evidence>
<evidence type="ECO:0000256" key="3">
    <source>
        <dbReference type="ARBA" id="ARBA00022806"/>
    </source>
</evidence>
<evidence type="ECO:0000256" key="5">
    <source>
        <dbReference type="PROSITE-ProRule" id="PRU00560"/>
    </source>
</evidence>
<dbReference type="PANTHER" id="PTHR11070:SF2">
    <property type="entry name" value="ATP-DEPENDENT DNA HELICASE SRS2"/>
    <property type="match status" value="1"/>
</dbReference>
<dbReference type="Proteomes" id="UP001432222">
    <property type="component" value="Chromosome"/>
</dbReference>
<evidence type="ECO:0000259" key="6">
    <source>
        <dbReference type="PROSITE" id="PS51198"/>
    </source>
</evidence>
<reference evidence="7" key="1">
    <citation type="submission" date="2022-10" db="EMBL/GenBank/DDBJ databases">
        <title>The complete genomes of actinobacterial strains from the NBC collection.</title>
        <authorList>
            <person name="Joergensen T.S."/>
            <person name="Alvarez Arevalo M."/>
            <person name="Sterndorff E.B."/>
            <person name="Faurdal D."/>
            <person name="Vuksanovic O."/>
            <person name="Mourched A.-S."/>
            <person name="Charusanti P."/>
            <person name="Shaw S."/>
            <person name="Blin K."/>
            <person name="Weber T."/>
        </authorList>
    </citation>
    <scope>NUCLEOTIDE SEQUENCE</scope>
    <source>
        <strain evidence="7">NBC_00222</strain>
    </source>
</reference>
<feature type="domain" description="UvrD-like helicase ATP-binding" evidence="6">
    <location>
        <begin position="3"/>
        <end position="286"/>
    </location>
</feature>